<evidence type="ECO:0000256" key="2">
    <source>
        <dbReference type="SAM" id="SignalP"/>
    </source>
</evidence>
<dbReference type="KEGG" id="bhp:BHAMNSH16_06955"/>
<dbReference type="PANTHER" id="PTHR10963:SF55">
    <property type="entry name" value="GLYCOSIDE HYDROLASE FAMILY 16 PROTEIN"/>
    <property type="match status" value="1"/>
</dbReference>
<dbReference type="PANTHER" id="PTHR10963">
    <property type="entry name" value="GLYCOSYL HYDROLASE-RELATED"/>
    <property type="match status" value="1"/>
</dbReference>
<dbReference type="CDD" id="cd08023">
    <property type="entry name" value="GH16_laminarinase_like"/>
    <property type="match status" value="1"/>
</dbReference>
<feature type="signal peptide" evidence="2">
    <location>
        <begin position="1"/>
        <end position="23"/>
    </location>
</feature>
<evidence type="ECO:0000313" key="4">
    <source>
        <dbReference type="EMBL" id="ASJ21396.1"/>
    </source>
</evidence>
<gene>
    <name evidence="4" type="ORF">BHAMNSH16_06955</name>
</gene>
<organism evidence="4 5">
    <name type="scientific">Brachyspira hampsonii</name>
    <dbReference type="NCBI Taxonomy" id="1287055"/>
    <lineage>
        <taxon>Bacteria</taxon>
        <taxon>Pseudomonadati</taxon>
        <taxon>Spirochaetota</taxon>
        <taxon>Spirochaetia</taxon>
        <taxon>Brachyspirales</taxon>
        <taxon>Brachyspiraceae</taxon>
        <taxon>Brachyspira</taxon>
    </lineage>
</organism>
<dbReference type="GO" id="GO:0005975">
    <property type="term" value="P:carbohydrate metabolic process"/>
    <property type="evidence" value="ECO:0007669"/>
    <property type="project" value="InterPro"/>
</dbReference>
<protein>
    <recommendedName>
        <fullName evidence="3">GH16 domain-containing protein</fullName>
    </recommendedName>
</protein>
<comment type="similarity">
    <text evidence="1">Belongs to the glycosyl hydrolase 16 family.</text>
</comment>
<dbReference type="Gene3D" id="2.60.120.200">
    <property type="match status" value="1"/>
</dbReference>
<sequence length="315" mass="34880">MKKIILFLSVLILSIVVVVSCNNKGVTGSNTGITGQNIGNGPAKTDIPTGENIAFKEDFNEGTIPDDFCGLCVTEESPSTWNRYFQNTDGYEMVRIEDGNLVLKAIYDGSKGGDDFRTGGVYSHNNRYGVGTRLSVRAKLKNPNPSGNNDFNVRGAFPAIWYYPLFTKNPWPDDGEIDLMEWIIDNPQKAWLTVQYSKASGGSTSKTANSPGVNTGIDMNAYHVYTCDIVKDKVILYIDGKKALEFTPSDPAGQKRYPYNDMTYYIILNASYQNGSWCPAPNKDSSANYEMWVDWVKVEKIDPDDSSPALPSTTF</sequence>
<dbReference type="InterPro" id="IPR000757">
    <property type="entry name" value="Beta-glucanase-like"/>
</dbReference>
<reference evidence="4 5" key="1">
    <citation type="submission" date="2017-02" db="EMBL/GenBank/DDBJ databases">
        <title>Complete genome sequence of Brachyspira hampsonii genomovar I strain NSH-16 (ATCC BAA-2463).</title>
        <authorList>
            <person name="Mirajkar N.S."/>
            <person name="Gebhart C.J."/>
        </authorList>
    </citation>
    <scope>NUCLEOTIDE SEQUENCE [LARGE SCALE GENOMIC DNA]</scope>
    <source>
        <strain evidence="4 5">NSH-16</strain>
    </source>
</reference>
<keyword evidence="5" id="KW-1185">Reference proteome</keyword>
<evidence type="ECO:0000259" key="3">
    <source>
        <dbReference type="PROSITE" id="PS51762"/>
    </source>
</evidence>
<dbReference type="GO" id="GO:0004553">
    <property type="term" value="F:hydrolase activity, hydrolyzing O-glycosyl compounds"/>
    <property type="evidence" value="ECO:0007669"/>
    <property type="project" value="InterPro"/>
</dbReference>
<dbReference type="InterPro" id="IPR013320">
    <property type="entry name" value="ConA-like_dom_sf"/>
</dbReference>
<evidence type="ECO:0000313" key="5">
    <source>
        <dbReference type="Proteomes" id="UP000264880"/>
    </source>
</evidence>
<proteinExistence type="inferred from homology"/>
<dbReference type="InterPro" id="IPR050546">
    <property type="entry name" value="Glycosyl_Hydrlase_16"/>
</dbReference>
<dbReference type="PROSITE" id="PS51762">
    <property type="entry name" value="GH16_2"/>
    <property type="match status" value="1"/>
</dbReference>
<dbReference type="SUPFAM" id="SSF49899">
    <property type="entry name" value="Concanavalin A-like lectins/glucanases"/>
    <property type="match status" value="1"/>
</dbReference>
<name>A0AAC9TVW2_9SPIR</name>
<feature type="chain" id="PRO_5042157382" description="GH16 domain-containing protein" evidence="2">
    <location>
        <begin position="24"/>
        <end position="315"/>
    </location>
</feature>
<evidence type="ECO:0000256" key="1">
    <source>
        <dbReference type="ARBA" id="ARBA00006865"/>
    </source>
</evidence>
<dbReference type="AlphaFoldDB" id="A0AAC9TVW2"/>
<dbReference type="RefSeq" id="WP_008729206.1">
    <property type="nucleotide sequence ID" value="NZ_CP019914.1"/>
</dbReference>
<accession>A0AAC9TVW2</accession>
<dbReference type="Proteomes" id="UP000264880">
    <property type="component" value="Chromosome"/>
</dbReference>
<dbReference type="Pfam" id="PF00722">
    <property type="entry name" value="Glyco_hydro_16"/>
    <property type="match status" value="1"/>
</dbReference>
<keyword evidence="2" id="KW-0732">Signal</keyword>
<dbReference type="PROSITE" id="PS51257">
    <property type="entry name" value="PROKAR_LIPOPROTEIN"/>
    <property type="match status" value="1"/>
</dbReference>
<feature type="domain" description="GH16" evidence="3">
    <location>
        <begin position="57"/>
        <end position="304"/>
    </location>
</feature>
<dbReference type="EMBL" id="CP019914">
    <property type="protein sequence ID" value="ASJ21396.1"/>
    <property type="molecule type" value="Genomic_DNA"/>
</dbReference>